<gene>
    <name evidence="1" type="ORF">B0I21_107170</name>
</gene>
<protein>
    <submittedName>
        <fullName evidence="1">Polysaccharide lyase-like protein</fullName>
    </submittedName>
</protein>
<dbReference type="Gene3D" id="2.60.120.200">
    <property type="match status" value="1"/>
</dbReference>
<dbReference type="EMBL" id="SNZV01000007">
    <property type="protein sequence ID" value="TDS11820.1"/>
    <property type="molecule type" value="Genomic_DNA"/>
</dbReference>
<keyword evidence="2" id="KW-1185">Reference proteome</keyword>
<organism evidence="1 2">
    <name type="scientific">Sphingobacterium paludis</name>
    <dbReference type="NCBI Taxonomy" id="1476465"/>
    <lineage>
        <taxon>Bacteria</taxon>
        <taxon>Pseudomonadati</taxon>
        <taxon>Bacteroidota</taxon>
        <taxon>Sphingobacteriia</taxon>
        <taxon>Sphingobacteriales</taxon>
        <taxon>Sphingobacteriaceae</taxon>
        <taxon>Sphingobacterium</taxon>
    </lineage>
</organism>
<evidence type="ECO:0000313" key="1">
    <source>
        <dbReference type="EMBL" id="TDS11820.1"/>
    </source>
</evidence>
<proteinExistence type="predicted"/>
<dbReference type="Pfam" id="PF14099">
    <property type="entry name" value="Polysacc_lyase"/>
    <property type="match status" value="1"/>
</dbReference>
<keyword evidence="1" id="KW-0456">Lyase</keyword>
<reference evidence="1 2" key="1">
    <citation type="submission" date="2019-03" db="EMBL/GenBank/DDBJ databases">
        <title>Genomic Encyclopedia of Type Strains, Phase III (KMG-III): the genomes of soil and plant-associated and newly described type strains.</title>
        <authorList>
            <person name="Whitman W."/>
        </authorList>
    </citation>
    <scope>NUCLEOTIDE SEQUENCE [LARGE SCALE GENOMIC DNA]</scope>
    <source>
        <strain evidence="1 2">CGMCC 1.12801</strain>
    </source>
</reference>
<dbReference type="AlphaFoldDB" id="A0A4R7CUK8"/>
<sequence length="296" mass="32914">MKKNQPLMFALEACFLAVLLLSCKQTSTFNFPNQTEPSTLKGVTAGLIAGSVSDTILQIDYETQEENGGFAWINPTNAPATDAASIASPGRSGNYAIAHKVVLGDPGYFSNEAYRSESDAINMPAALFFPGDKRRYEFSVNLVEWELWNPANTPYGDNIFQLKVSGGDPVPIRFLTKRHAIVARYGAKGQATIVPDFRQHINKWIDFRIDVLWGDQGDGWMKVYTRLPGQSTYTLQFENLNATTFTGVQLDKGQKGYIKWGVYREAGKDSAGHVITTDNILRRTALHDDIRIIKLP</sequence>
<dbReference type="InterPro" id="IPR025975">
    <property type="entry name" value="Polysacc_lyase"/>
</dbReference>
<dbReference type="PROSITE" id="PS51257">
    <property type="entry name" value="PROKAR_LIPOPROTEIN"/>
    <property type="match status" value="1"/>
</dbReference>
<comment type="caution">
    <text evidence="1">The sequence shown here is derived from an EMBL/GenBank/DDBJ whole genome shotgun (WGS) entry which is preliminary data.</text>
</comment>
<name>A0A4R7CUK8_9SPHI</name>
<accession>A0A4R7CUK8</accession>
<dbReference type="GO" id="GO:0016829">
    <property type="term" value="F:lyase activity"/>
    <property type="evidence" value="ECO:0007669"/>
    <property type="project" value="UniProtKB-KW"/>
</dbReference>
<dbReference type="Proteomes" id="UP000294752">
    <property type="component" value="Unassembled WGS sequence"/>
</dbReference>
<dbReference type="RefSeq" id="WP_243836149.1">
    <property type="nucleotide sequence ID" value="NZ_SNZV01000007.1"/>
</dbReference>
<evidence type="ECO:0000313" key="2">
    <source>
        <dbReference type="Proteomes" id="UP000294752"/>
    </source>
</evidence>